<evidence type="ECO:0000256" key="5">
    <source>
        <dbReference type="SAM" id="Phobius"/>
    </source>
</evidence>
<evidence type="ECO:0000256" key="1">
    <source>
        <dbReference type="ARBA" id="ARBA00004141"/>
    </source>
</evidence>
<proteinExistence type="predicted"/>
<dbReference type="InterPro" id="IPR006634">
    <property type="entry name" value="TLC-dom"/>
</dbReference>
<dbReference type="Pfam" id="PF03798">
    <property type="entry name" value="TRAM_LAG1_CLN8"/>
    <property type="match status" value="1"/>
</dbReference>
<dbReference type="SMART" id="SM00724">
    <property type="entry name" value="TLC"/>
    <property type="match status" value="1"/>
</dbReference>
<evidence type="ECO:0000256" key="2">
    <source>
        <dbReference type="ARBA" id="ARBA00022692"/>
    </source>
</evidence>
<organism evidence="7">
    <name type="scientific">Odontella aurita</name>
    <dbReference type="NCBI Taxonomy" id="265563"/>
    <lineage>
        <taxon>Eukaryota</taxon>
        <taxon>Sar</taxon>
        <taxon>Stramenopiles</taxon>
        <taxon>Ochrophyta</taxon>
        <taxon>Bacillariophyta</taxon>
        <taxon>Mediophyceae</taxon>
        <taxon>Biddulphiophycidae</taxon>
        <taxon>Eupodiscales</taxon>
        <taxon>Odontellaceae</taxon>
        <taxon>Odontella</taxon>
    </lineage>
</organism>
<evidence type="ECO:0000259" key="6">
    <source>
        <dbReference type="SMART" id="SM00724"/>
    </source>
</evidence>
<evidence type="ECO:0000256" key="3">
    <source>
        <dbReference type="ARBA" id="ARBA00022989"/>
    </source>
</evidence>
<feature type="transmembrane region" description="Helical" evidence="5">
    <location>
        <begin position="237"/>
        <end position="260"/>
    </location>
</feature>
<comment type="subcellular location">
    <subcellularLocation>
        <location evidence="1">Membrane</location>
        <topology evidence="1">Multi-pass membrane protein</topology>
    </subcellularLocation>
</comment>
<accession>A0A7S4MIC7</accession>
<feature type="transmembrane region" description="Helical" evidence="5">
    <location>
        <begin position="29"/>
        <end position="50"/>
    </location>
</feature>
<feature type="transmembrane region" description="Helical" evidence="5">
    <location>
        <begin position="112"/>
        <end position="132"/>
    </location>
</feature>
<gene>
    <name evidence="7" type="ORF">OAUR00152_LOCUS9508</name>
</gene>
<protein>
    <recommendedName>
        <fullName evidence="6">TLC domain-containing protein</fullName>
    </recommendedName>
</protein>
<dbReference type="GO" id="GO:0016020">
    <property type="term" value="C:membrane"/>
    <property type="evidence" value="ECO:0007669"/>
    <property type="project" value="UniProtKB-SubCell"/>
</dbReference>
<keyword evidence="3 5" id="KW-1133">Transmembrane helix</keyword>
<feature type="transmembrane region" description="Helical" evidence="5">
    <location>
        <begin position="139"/>
        <end position="159"/>
    </location>
</feature>
<keyword evidence="2 5" id="KW-0812">Transmembrane</keyword>
<evidence type="ECO:0000256" key="4">
    <source>
        <dbReference type="ARBA" id="ARBA00023136"/>
    </source>
</evidence>
<feature type="transmembrane region" description="Helical" evidence="5">
    <location>
        <begin position="195"/>
        <end position="217"/>
    </location>
</feature>
<name>A0A7S4MIC7_9STRA</name>
<sequence length="288" mass="32291">MDDIKLVSSLHEKPTFLPPYQIRHSVTQISLILFALFFLNGVVLLTVRSFQWCHGPKKTHKNIATDEHKLAYRVVSIIMNGLLGVTGIYHFLRLPEETTIAERITGFEELSILAYLQIAYQLWAIPMGVFFVPEPKEMLYHHIGVMVVGSLSAFFTNGFRYHDPFFFGLIESSSVPLVVMNMLRDSPKTATKHPVANALVGLSFALSFIVTRVFMWMPQAFDFIRLAAMMSYTCAGYLGKIGLVFSIVVCFFLTALQLFWAGKIIRGVLAVVVASDGDSDGKKAKKVN</sequence>
<dbReference type="EMBL" id="HBKQ01013801">
    <property type="protein sequence ID" value="CAE2223994.1"/>
    <property type="molecule type" value="Transcribed_RNA"/>
</dbReference>
<feature type="transmembrane region" description="Helical" evidence="5">
    <location>
        <begin position="70"/>
        <end position="92"/>
    </location>
</feature>
<dbReference type="AlphaFoldDB" id="A0A7S4MIC7"/>
<reference evidence="7" key="1">
    <citation type="submission" date="2021-01" db="EMBL/GenBank/DDBJ databases">
        <authorList>
            <person name="Corre E."/>
            <person name="Pelletier E."/>
            <person name="Niang G."/>
            <person name="Scheremetjew M."/>
            <person name="Finn R."/>
            <person name="Kale V."/>
            <person name="Holt S."/>
            <person name="Cochrane G."/>
            <person name="Meng A."/>
            <person name="Brown T."/>
            <person name="Cohen L."/>
        </authorList>
    </citation>
    <scope>NUCLEOTIDE SEQUENCE</scope>
    <source>
        <strain evidence="7">Isolate 1302-5</strain>
    </source>
</reference>
<keyword evidence="4 5" id="KW-0472">Membrane</keyword>
<feature type="domain" description="TLC" evidence="6">
    <location>
        <begin position="65"/>
        <end position="273"/>
    </location>
</feature>
<evidence type="ECO:0000313" key="7">
    <source>
        <dbReference type="EMBL" id="CAE2223994.1"/>
    </source>
</evidence>